<reference evidence="1" key="1">
    <citation type="journal article" date="2019" name="bioRxiv">
        <title>The Genome of the Zebra Mussel, Dreissena polymorpha: A Resource for Invasive Species Research.</title>
        <authorList>
            <person name="McCartney M.A."/>
            <person name="Auch B."/>
            <person name="Kono T."/>
            <person name="Mallez S."/>
            <person name="Zhang Y."/>
            <person name="Obille A."/>
            <person name="Becker A."/>
            <person name="Abrahante J.E."/>
            <person name="Garbe J."/>
            <person name="Badalamenti J.P."/>
            <person name="Herman A."/>
            <person name="Mangelson H."/>
            <person name="Liachko I."/>
            <person name="Sullivan S."/>
            <person name="Sone E.D."/>
            <person name="Koren S."/>
            <person name="Silverstein K.A.T."/>
            <person name="Beckman K.B."/>
            <person name="Gohl D.M."/>
        </authorList>
    </citation>
    <scope>NUCLEOTIDE SEQUENCE</scope>
    <source>
        <strain evidence="1">Duluth1</strain>
        <tissue evidence="1">Whole animal</tissue>
    </source>
</reference>
<accession>A0A9D4HG44</accession>
<evidence type="ECO:0000313" key="2">
    <source>
        <dbReference type="Proteomes" id="UP000828390"/>
    </source>
</evidence>
<evidence type="ECO:0000313" key="1">
    <source>
        <dbReference type="EMBL" id="KAH3715731.1"/>
    </source>
</evidence>
<sequence>MIRSTNRGTVTVKDRRHAVLATDTQLELLAKAKAWYMDGTFGDRDGVYKMLRKT</sequence>
<proteinExistence type="predicted"/>
<gene>
    <name evidence="1" type="ORF">DPMN_058443</name>
</gene>
<protein>
    <submittedName>
        <fullName evidence="1">Uncharacterized protein</fullName>
    </submittedName>
</protein>
<name>A0A9D4HG44_DREPO</name>
<dbReference type="Proteomes" id="UP000828390">
    <property type="component" value="Unassembled WGS sequence"/>
</dbReference>
<dbReference type="AlphaFoldDB" id="A0A9D4HG44"/>
<reference evidence="1" key="2">
    <citation type="submission" date="2020-11" db="EMBL/GenBank/DDBJ databases">
        <authorList>
            <person name="McCartney M.A."/>
            <person name="Auch B."/>
            <person name="Kono T."/>
            <person name="Mallez S."/>
            <person name="Becker A."/>
            <person name="Gohl D.M."/>
            <person name="Silverstein K.A.T."/>
            <person name="Koren S."/>
            <person name="Bechman K.B."/>
            <person name="Herman A."/>
            <person name="Abrahante J.E."/>
            <person name="Garbe J."/>
        </authorList>
    </citation>
    <scope>NUCLEOTIDE SEQUENCE</scope>
    <source>
        <strain evidence="1">Duluth1</strain>
        <tissue evidence="1">Whole animal</tissue>
    </source>
</reference>
<comment type="caution">
    <text evidence="1">The sequence shown here is derived from an EMBL/GenBank/DDBJ whole genome shotgun (WGS) entry which is preliminary data.</text>
</comment>
<keyword evidence="2" id="KW-1185">Reference proteome</keyword>
<organism evidence="1 2">
    <name type="scientific">Dreissena polymorpha</name>
    <name type="common">Zebra mussel</name>
    <name type="synonym">Mytilus polymorpha</name>
    <dbReference type="NCBI Taxonomy" id="45954"/>
    <lineage>
        <taxon>Eukaryota</taxon>
        <taxon>Metazoa</taxon>
        <taxon>Spiralia</taxon>
        <taxon>Lophotrochozoa</taxon>
        <taxon>Mollusca</taxon>
        <taxon>Bivalvia</taxon>
        <taxon>Autobranchia</taxon>
        <taxon>Heteroconchia</taxon>
        <taxon>Euheterodonta</taxon>
        <taxon>Imparidentia</taxon>
        <taxon>Neoheterodontei</taxon>
        <taxon>Myida</taxon>
        <taxon>Dreissenoidea</taxon>
        <taxon>Dreissenidae</taxon>
        <taxon>Dreissena</taxon>
    </lineage>
</organism>
<dbReference type="EMBL" id="JAIWYP010000013">
    <property type="protein sequence ID" value="KAH3715731.1"/>
    <property type="molecule type" value="Genomic_DNA"/>
</dbReference>